<comment type="caution">
    <text evidence="2">The sequence shown here is derived from an EMBL/GenBank/DDBJ whole genome shotgun (WGS) entry which is preliminary data.</text>
</comment>
<accession>A0A919V7B1</accession>
<dbReference type="EMBL" id="BOOW01000031">
    <property type="protein sequence ID" value="GII94935.1"/>
    <property type="molecule type" value="Genomic_DNA"/>
</dbReference>
<gene>
    <name evidence="2" type="ORF">Ssi02_51660</name>
</gene>
<organism evidence="2 3">
    <name type="scientific">Sinosporangium siamense</name>
    <dbReference type="NCBI Taxonomy" id="1367973"/>
    <lineage>
        <taxon>Bacteria</taxon>
        <taxon>Bacillati</taxon>
        <taxon>Actinomycetota</taxon>
        <taxon>Actinomycetes</taxon>
        <taxon>Streptosporangiales</taxon>
        <taxon>Streptosporangiaceae</taxon>
        <taxon>Sinosporangium</taxon>
    </lineage>
</organism>
<reference evidence="2" key="1">
    <citation type="submission" date="2021-01" db="EMBL/GenBank/DDBJ databases">
        <title>Whole genome shotgun sequence of Sinosporangium siamense NBRC 109515.</title>
        <authorList>
            <person name="Komaki H."/>
            <person name="Tamura T."/>
        </authorList>
    </citation>
    <scope>NUCLEOTIDE SEQUENCE</scope>
    <source>
        <strain evidence="2">NBRC 109515</strain>
    </source>
</reference>
<keyword evidence="3" id="KW-1185">Reference proteome</keyword>
<proteinExistence type="predicted"/>
<dbReference type="AlphaFoldDB" id="A0A919V7B1"/>
<evidence type="ECO:0000256" key="1">
    <source>
        <dbReference type="SAM" id="MobiDB-lite"/>
    </source>
</evidence>
<name>A0A919V7B1_9ACTN</name>
<protein>
    <submittedName>
        <fullName evidence="2">Uncharacterized protein</fullName>
    </submittedName>
</protein>
<feature type="region of interest" description="Disordered" evidence="1">
    <location>
        <begin position="1"/>
        <end position="38"/>
    </location>
</feature>
<dbReference type="Proteomes" id="UP000606172">
    <property type="component" value="Unassembled WGS sequence"/>
</dbReference>
<sequence>MPNLRTTAPHAHPPSVTLISPPATTAPRSSTTSPTGRAARHLAEKFAGLGIVGKVHQRGSLAVLVLENGINVWVDDMGVYRWWNGQIDTTGRHVYAVCPWAVPDTVARQIWSRTGQQSHRASAAAGALP</sequence>
<evidence type="ECO:0000313" key="2">
    <source>
        <dbReference type="EMBL" id="GII94935.1"/>
    </source>
</evidence>
<feature type="compositionally biased region" description="Low complexity" evidence="1">
    <location>
        <begin position="20"/>
        <end position="37"/>
    </location>
</feature>
<evidence type="ECO:0000313" key="3">
    <source>
        <dbReference type="Proteomes" id="UP000606172"/>
    </source>
</evidence>